<dbReference type="EMBL" id="JAEIJD010000009">
    <property type="protein sequence ID" value="MBI6630428.1"/>
    <property type="molecule type" value="Genomic_DNA"/>
</dbReference>
<evidence type="ECO:0000313" key="2">
    <source>
        <dbReference type="Proteomes" id="UP000613255"/>
    </source>
</evidence>
<dbReference type="InterPro" id="IPR011738">
    <property type="entry name" value="Phage_CHP"/>
</dbReference>
<protein>
    <submittedName>
        <fullName evidence="1">Phage head-tail connector protein</fullName>
    </submittedName>
</protein>
<dbReference type="NCBIfam" id="TIGR01560">
    <property type="entry name" value="put_DNA_pack"/>
    <property type="match status" value="1"/>
</dbReference>
<reference evidence="1" key="1">
    <citation type="submission" date="2020-12" db="EMBL/GenBank/DDBJ databases">
        <title>Pontibaca salina gen. nov., sp. nov., isolated from marine sediment.</title>
        <authorList>
            <person name="Bo J."/>
            <person name="Wang S."/>
            <person name="Song X."/>
            <person name="Du Z."/>
        </authorList>
    </citation>
    <scope>NUCLEOTIDE SEQUENCE</scope>
    <source>
        <strain evidence="1">S1109L</strain>
    </source>
</reference>
<dbReference type="AlphaFoldDB" id="A0A934HUE9"/>
<dbReference type="NCBIfam" id="TIGR02215">
    <property type="entry name" value="phage_chp_gp8"/>
    <property type="match status" value="1"/>
</dbReference>
<keyword evidence="2" id="KW-1185">Reference proteome</keyword>
<gene>
    <name evidence="1" type="ORF">JAO82_11130</name>
</gene>
<dbReference type="CDD" id="cd08054">
    <property type="entry name" value="gp6"/>
    <property type="match status" value="1"/>
</dbReference>
<sequence length="196" mass="21445">MMLIEETTVPDAALPVDRFKAHLRLGTGFGDDQLQDGILLGFLRAAIAAIEARTGKVLIRREFGWELEDWRERTGQVLPVVPVSAIVTVLTTDADGTETAIPLENVRLEPDSQRPRLRPVGPLLPAVPVGGKVVIRMVAGLAEEWDDLPADLGQAVLLLAAHYYEYRHETALSAGCMPFGVSSLIQRYRVLRLGVA</sequence>
<evidence type="ECO:0000313" key="1">
    <source>
        <dbReference type="EMBL" id="MBI6630428.1"/>
    </source>
</evidence>
<dbReference type="RefSeq" id="WP_198686515.1">
    <property type="nucleotide sequence ID" value="NZ_JAEIJD010000009.1"/>
</dbReference>
<accession>A0A934HUE9</accession>
<dbReference type="Gene3D" id="1.10.3230.30">
    <property type="entry name" value="Phage gp6-like head-tail connector protein"/>
    <property type="match status" value="1"/>
</dbReference>
<dbReference type="Proteomes" id="UP000613255">
    <property type="component" value="Unassembled WGS sequence"/>
</dbReference>
<dbReference type="InterPro" id="IPR006450">
    <property type="entry name" value="Phage_HK97_gp6-like"/>
</dbReference>
<proteinExistence type="predicted"/>
<organism evidence="1 2">
    <name type="scientific">Pontibaca salina</name>
    <dbReference type="NCBI Taxonomy" id="2795731"/>
    <lineage>
        <taxon>Bacteria</taxon>
        <taxon>Pseudomonadati</taxon>
        <taxon>Pseudomonadota</taxon>
        <taxon>Alphaproteobacteria</taxon>
        <taxon>Rhodobacterales</taxon>
        <taxon>Roseobacteraceae</taxon>
        <taxon>Pontibaca</taxon>
    </lineage>
</organism>
<comment type="caution">
    <text evidence="1">The sequence shown here is derived from an EMBL/GenBank/DDBJ whole genome shotgun (WGS) entry which is preliminary data.</text>
</comment>
<name>A0A934HUE9_9RHOB</name>